<organism evidence="2 3">
    <name type="scientific">Ustilago bromivora</name>
    <dbReference type="NCBI Taxonomy" id="307758"/>
    <lineage>
        <taxon>Eukaryota</taxon>
        <taxon>Fungi</taxon>
        <taxon>Dikarya</taxon>
        <taxon>Basidiomycota</taxon>
        <taxon>Ustilaginomycotina</taxon>
        <taxon>Ustilaginomycetes</taxon>
        <taxon>Ustilaginales</taxon>
        <taxon>Ustilaginaceae</taxon>
        <taxon>Ustilago</taxon>
    </lineage>
</organism>
<protein>
    <recommendedName>
        <fullName evidence="4">Myb-like domain-containing protein</fullName>
    </recommendedName>
</protein>
<gene>
    <name evidence="2" type="ORF">UBRO_02371</name>
</gene>
<accession>A0A1K0GMC5</accession>
<proteinExistence type="predicted"/>
<name>A0A1K0GMC5_9BASI</name>
<evidence type="ECO:0000313" key="3">
    <source>
        <dbReference type="Proteomes" id="UP000179920"/>
    </source>
</evidence>
<feature type="compositionally biased region" description="Low complexity" evidence="1">
    <location>
        <begin position="1"/>
        <end position="10"/>
    </location>
</feature>
<dbReference type="Proteomes" id="UP000179920">
    <property type="component" value="Chromosome IV"/>
</dbReference>
<dbReference type="EMBL" id="LT558120">
    <property type="protein sequence ID" value="SAM80277.1"/>
    <property type="molecule type" value="Genomic_DNA"/>
</dbReference>
<feature type="region of interest" description="Disordered" evidence="1">
    <location>
        <begin position="1"/>
        <end position="162"/>
    </location>
</feature>
<evidence type="ECO:0000256" key="1">
    <source>
        <dbReference type="SAM" id="MobiDB-lite"/>
    </source>
</evidence>
<feature type="compositionally biased region" description="Polar residues" evidence="1">
    <location>
        <begin position="34"/>
        <end position="45"/>
    </location>
</feature>
<evidence type="ECO:0000313" key="2">
    <source>
        <dbReference type="EMBL" id="SAM80277.1"/>
    </source>
</evidence>
<feature type="compositionally biased region" description="Basic and acidic residues" evidence="1">
    <location>
        <begin position="84"/>
        <end position="96"/>
    </location>
</feature>
<reference evidence="3" key="1">
    <citation type="submission" date="2016-04" db="EMBL/GenBank/DDBJ databases">
        <authorList>
            <person name="Guldener U."/>
            <person name="Guldener U."/>
        </authorList>
    </citation>
    <scope>NUCLEOTIDE SEQUENCE [LARGE SCALE GENOMIC DNA]</scope>
    <source>
        <strain evidence="3">UB2112</strain>
    </source>
</reference>
<sequence length="211" mass="22521">MNRSTSTTTPVSPPPPASKSKEGGDVDQDEVTFVSETLGTPNKLTSVYPEIPSPAADKGGHSTQGSPSGGKGRQRQLDSPLNEVSKKVEKKEEKQQDTGILADVAKKRGKKRARTLTKSGEEDEGEISADLKAATKLEDVRCGSGSGSGSGSPSKKITRKPWTAQEDSLILGYVEKTIEVRFLVHKLTGRPHASVSTRCAIEEQSQGYAWG</sequence>
<dbReference type="OrthoDB" id="10475570at2759"/>
<dbReference type="AlphaFoldDB" id="A0A1K0GMC5"/>
<evidence type="ECO:0008006" key="4">
    <source>
        <dbReference type="Google" id="ProtNLM"/>
    </source>
</evidence>